<reference evidence="2" key="2">
    <citation type="journal article" date="2015" name="Data Brief">
        <title>Shoot transcriptome of the giant reed, Arundo donax.</title>
        <authorList>
            <person name="Barrero R.A."/>
            <person name="Guerrero F.D."/>
            <person name="Moolhuijzen P."/>
            <person name="Goolsby J.A."/>
            <person name="Tidwell J."/>
            <person name="Bellgard S.E."/>
            <person name="Bellgard M.I."/>
        </authorList>
    </citation>
    <scope>NUCLEOTIDE SEQUENCE</scope>
    <source>
        <tissue evidence="2">Shoot tissue taken approximately 20 cm above the soil surface</tissue>
    </source>
</reference>
<dbReference type="AlphaFoldDB" id="A0A0A8XRB3"/>
<feature type="compositionally biased region" description="Polar residues" evidence="1">
    <location>
        <begin position="1"/>
        <end position="21"/>
    </location>
</feature>
<protein>
    <submittedName>
        <fullName evidence="2">Uncharacterized protein</fullName>
    </submittedName>
</protein>
<dbReference type="EMBL" id="GBRH01282695">
    <property type="protein sequence ID" value="JAD15200.1"/>
    <property type="molecule type" value="Transcribed_RNA"/>
</dbReference>
<feature type="region of interest" description="Disordered" evidence="1">
    <location>
        <begin position="1"/>
        <end position="37"/>
    </location>
</feature>
<sequence>MNTGLMVISSGQHSKDPNSGNDYLEWAGQQEHPRPRPAAIQQCPHHLNAPVRVTSSLYRAWQFWKRLHQVKHWFKWGAIHKVRNGEKTHFRLMFGRCQSH</sequence>
<accession>A0A0A8XRB3</accession>
<organism evidence="2">
    <name type="scientific">Arundo donax</name>
    <name type="common">Giant reed</name>
    <name type="synonym">Donax arundinaceus</name>
    <dbReference type="NCBI Taxonomy" id="35708"/>
    <lineage>
        <taxon>Eukaryota</taxon>
        <taxon>Viridiplantae</taxon>
        <taxon>Streptophyta</taxon>
        <taxon>Embryophyta</taxon>
        <taxon>Tracheophyta</taxon>
        <taxon>Spermatophyta</taxon>
        <taxon>Magnoliopsida</taxon>
        <taxon>Liliopsida</taxon>
        <taxon>Poales</taxon>
        <taxon>Poaceae</taxon>
        <taxon>PACMAD clade</taxon>
        <taxon>Arundinoideae</taxon>
        <taxon>Arundineae</taxon>
        <taxon>Arundo</taxon>
    </lineage>
</organism>
<evidence type="ECO:0000313" key="2">
    <source>
        <dbReference type="EMBL" id="JAD15200.1"/>
    </source>
</evidence>
<proteinExistence type="predicted"/>
<reference evidence="2" key="1">
    <citation type="submission" date="2014-09" db="EMBL/GenBank/DDBJ databases">
        <authorList>
            <person name="Magalhaes I.L.F."/>
            <person name="Oliveira U."/>
            <person name="Santos F.R."/>
            <person name="Vidigal T.H.D.A."/>
            <person name="Brescovit A.D."/>
            <person name="Santos A.J."/>
        </authorList>
    </citation>
    <scope>NUCLEOTIDE SEQUENCE</scope>
    <source>
        <tissue evidence="2">Shoot tissue taken approximately 20 cm above the soil surface</tissue>
    </source>
</reference>
<evidence type="ECO:0000256" key="1">
    <source>
        <dbReference type="SAM" id="MobiDB-lite"/>
    </source>
</evidence>
<name>A0A0A8XRB3_ARUDO</name>